<feature type="transmembrane region" description="Helical" evidence="15">
    <location>
        <begin position="17"/>
        <end position="37"/>
    </location>
</feature>
<evidence type="ECO:0000256" key="10">
    <source>
        <dbReference type="ARBA" id="ARBA00022984"/>
    </source>
</evidence>
<evidence type="ECO:0000256" key="14">
    <source>
        <dbReference type="SAM" id="MobiDB-lite"/>
    </source>
</evidence>
<organism evidence="18 19">
    <name type="scientific">Trichloromonas acetexigens</name>
    <dbReference type="NCBI Taxonomy" id="38815"/>
    <lineage>
        <taxon>Bacteria</taxon>
        <taxon>Pseudomonadati</taxon>
        <taxon>Thermodesulfobacteriota</taxon>
        <taxon>Desulfuromonadia</taxon>
        <taxon>Desulfuromonadales</taxon>
        <taxon>Trichloromonadaceae</taxon>
        <taxon>Trichloromonas</taxon>
    </lineage>
</organism>
<evidence type="ECO:0000256" key="3">
    <source>
        <dbReference type="ARBA" id="ARBA00022475"/>
    </source>
</evidence>
<dbReference type="Proteomes" id="UP000317155">
    <property type="component" value="Unassembled WGS sequence"/>
</dbReference>
<dbReference type="Pfam" id="PF00905">
    <property type="entry name" value="Transpeptidase"/>
    <property type="match status" value="1"/>
</dbReference>
<evidence type="ECO:0000259" key="16">
    <source>
        <dbReference type="Pfam" id="PF00905"/>
    </source>
</evidence>
<evidence type="ECO:0000256" key="8">
    <source>
        <dbReference type="ARBA" id="ARBA00022801"/>
    </source>
</evidence>
<comment type="caution">
    <text evidence="18">The sequence shown here is derived from an EMBL/GenBank/DDBJ whole genome shotgun (WGS) entry which is preliminary data.</text>
</comment>
<dbReference type="GO" id="GO:0071972">
    <property type="term" value="F:peptidoglycan L,D-transpeptidase activity"/>
    <property type="evidence" value="ECO:0007669"/>
    <property type="project" value="TreeGrafter"/>
</dbReference>
<evidence type="ECO:0000256" key="4">
    <source>
        <dbReference type="ARBA" id="ARBA00022519"/>
    </source>
</evidence>
<keyword evidence="19" id="KW-1185">Reference proteome</keyword>
<dbReference type="InterPro" id="IPR050515">
    <property type="entry name" value="Beta-lactam/transpept"/>
</dbReference>
<keyword evidence="9" id="KW-0133">Cell shape</keyword>
<dbReference type="InterPro" id="IPR036138">
    <property type="entry name" value="PBP_dimer_sf"/>
</dbReference>
<evidence type="ECO:0000256" key="5">
    <source>
        <dbReference type="ARBA" id="ARBA00022645"/>
    </source>
</evidence>
<feature type="domain" description="Penicillin-binding protein transpeptidase" evidence="16">
    <location>
        <begin position="264"/>
        <end position="599"/>
    </location>
</feature>
<evidence type="ECO:0000256" key="6">
    <source>
        <dbReference type="ARBA" id="ARBA00022670"/>
    </source>
</evidence>
<dbReference type="AlphaFoldDB" id="A0A550JB14"/>
<keyword evidence="8 18" id="KW-0378">Hydrolase</keyword>
<evidence type="ECO:0000256" key="7">
    <source>
        <dbReference type="ARBA" id="ARBA00022692"/>
    </source>
</evidence>
<dbReference type="GO" id="GO:0071555">
    <property type="term" value="P:cell wall organization"/>
    <property type="evidence" value="ECO:0007669"/>
    <property type="project" value="UniProtKB-KW"/>
</dbReference>
<feature type="domain" description="Penicillin-binding protein dimerisation" evidence="17">
    <location>
        <begin position="60"/>
        <end position="230"/>
    </location>
</feature>
<keyword evidence="4" id="KW-0997">Cell inner membrane</keyword>
<feature type="region of interest" description="Disordered" evidence="14">
    <location>
        <begin position="611"/>
        <end position="712"/>
    </location>
</feature>
<evidence type="ECO:0000256" key="12">
    <source>
        <dbReference type="ARBA" id="ARBA00023136"/>
    </source>
</evidence>
<dbReference type="Gene3D" id="3.40.710.10">
    <property type="entry name" value="DD-peptidase/beta-lactamase superfamily"/>
    <property type="match status" value="1"/>
</dbReference>
<evidence type="ECO:0000256" key="11">
    <source>
        <dbReference type="ARBA" id="ARBA00022989"/>
    </source>
</evidence>
<dbReference type="NCBIfam" id="TIGR03423">
    <property type="entry name" value="pbp2_mrdA"/>
    <property type="match status" value="1"/>
</dbReference>
<dbReference type="SUPFAM" id="SSF56601">
    <property type="entry name" value="beta-lactamase/transpeptidase-like"/>
    <property type="match status" value="1"/>
</dbReference>
<proteinExistence type="predicted"/>
<comment type="subcellular location">
    <subcellularLocation>
        <location evidence="2">Cell membrane</location>
    </subcellularLocation>
    <subcellularLocation>
        <location evidence="1">Membrane</location>
        <topology evidence="1">Single-pass membrane protein</topology>
    </subcellularLocation>
</comment>
<keyword evidence="6" id="KW-0645">Protease</keyword>
<feature type="compositionally biased region" description="Low complexity" evidence="14">
    <location>
        <begin position="650"/>
        <end position="668"/>
    </location>
</feature>
<dbReference type="InterPro" id="IPR005311">
    <property type="entry name" value="PBP_dimer"/>
</dbReference>
<dbReference type="InterPro" id="IPR001460">
    <property type="entry name" value="PCN-bd_Tpept"/>
</dbReference>
<dbReference type="SUPFAM" id="SSF56519">
    <property type="entry name" value="Penicillin binding protein dimerisation domain"/>
    <property type="match status" value="1"/>
</dbReference>
<accession>A0A550JB14</accession>
<evidence type="ECO:0000256" key="1">
    <source>
        <dbReference type="ARBA" id="ARBA00004167"/>
    </source>
</evidence>
<evidence type="ECO:0000256" key="15">
    <source>
        <dbReference type="SAM" id="Phobius"/>
    </source>
</evidence>
<feature type="compositionally biased region" description="Pro residues" evidence="14">
    <location>
        <begin position="611"/>
        <end position="632"/>
    </location>
</feature>
<name>A0A550JB14_9BACT</name>
<sequence>MSLNGGWEDNPGLKKRFMLLSLAVVLIFLLLVLRLWYLQIIGADRYRELSEKNRIRYIPVAAPRGPIYDRNGEILVDNRPSFIISVLRQEVEDKDALLARLAQILGEDPAELEKRWQSGSRFPRYRPFPLAEDVSRERLEVIQENSVNLPGVLTEVRPLRSYPHGELGAHLFGYLGEITQKELQSKPFSSGYRPGDFVGKRGLEKLLEKYLRGIEGERLLEVDVKGQELRILKTQEPQPGNKVFLTIDRKLQAAAEAAFGEEAGAAVVIHVKTGAVLALTSRPAFDPALFARGISGKEWIELLQNPRHPLQDKTIQGQYPPGSTFKMITALAALKAGVAYPSTTVDCGGALSHGNRRFRCWKRGGHGRVDLKRALKESCDVWFYKVSLDLGIDRIAAMARAFGLGIPLGFALEGEKTGLIPDRQWKQQRHGTRWYDGETVIASIGQGYVLTTPLQLAVMTAGIANDGIVLRPQVISRIEDLAGNILEEMHPEILNDAQLNPSDLQVVKRGMEAVVNEPGGTAYKSRLNEIRIAGKTGTSQVVKLKDDHAPKREIAYRFRDHALFVGYAPAQAPEIAVAVLLEHGGSGGSNAAPVAQKIFASYFDVPIPVHTPPSSPAPAPPPLPTEDLPPAPSAAVNGLPLQGMNPVPDGLLTTPAPAGGPAQANPLPTMVGTALPPAPPAPAPNFPPAPPVAAERRLPPEIGEIVPEAEGD</sequence>
<keyword evidence="3" id="KW-1003">Cell membrane</keyword>
<evidence type="ECO:0000256" key="13">
    <source>
        <dbReference type="ARBA" id="ARBA00023316"/>
    </source>
</evidence>
<protein>
    <submittedName>
        <fullName evidence="18">Penicillin-binding protein 2</fullName>
        <ecNumber evidence="18">3.4.16.4</ecNumber>
    </submittedName>
</protein>
<dbReference type="OrthoDB" id="9789078at2"/>
<dbReference type="InterPro" id="IPR012338">
    <property type="entry name" value="Beta-lactam/transpept-like"/>
</dbReference>
<keyword evidence="7 15" id="KW-0812">Transmembrane</keyword>
<evidence type="ECO:0000256" key="2">
    <source>
        <dbReference type="ARBA" id="ARBA00004236"/>
    </source>
</evidence>
<keyword evidence="12 15" id="KW-0472">Membrane</keyword>
<keyword evidence="5 18" id="KW-0121">Carboxypeptidase</keyword>
<dbReference type="RefSeq" id="WP_092058577.1">
    <property type="nucleotide sequence ID" value="NZ_FOJJ01000040.1"/>
</dbReference>
<reference evidence="18 19" key="1">
    <citation type="submission" date="2019-07" db="EMBL/GenBank/DDBJ databases">
        <title>Insights of Desulfuromonas acetexigens electromicrobiology.</title>
        <authorList>
            <person name="Katuri K."/>
            <person name="Sapireddy V."/>
            <person name="Shaw D.R."/>
            <person name="Saikaly P."/>
        </authorList>
    </citation>
    <scope>NUCLEOTIDE SEQUENCE [LARGE SCALE GENOMIC DNA]</scope>
    <source>
        <strain evidence="18 19">2873</strain>
    </source>
</reference>
<dbReference type="FunFam" id="3.40.710.10:FF:000024">
    <property type="entry name" value="Penicillin-binding protein 2"/>
    <property type="match status" value="1"/>
</dbReference>
<dbReference type="GO" id="GO:0008658">
    <property type="term" value="F:penicillin binding"/>
    <property type="evidence" value="ECO:0007669"/>
    <property type="project" value="InterPro"/>
</dbReference>
<dbReference type="Gene3D" id="3.30.1390.30">
    <property type="entry name" value="Penicillin-binding protein 2a, domain 3"/>
    <property type="match status" value="1"/>
</dbReference>
<gene>
    <name evidence="18" type="primary">mrdA</name>
    <name evidence="18" type="ORF">FL622_11890</name>
</gene>
<evidence type="ECO:0000313" key="18">
    <source>
        <dbReference type="EMBL" id="TRO80323.1"/>
    </source>
</evidence>
<dbReference type="EC" id="3.4.16.4" evidence="18"/>
<dbReference type="Pfam" id="PF03717">
    <property type="entry name" value="PBP_dimer"/>
    <property type="match status" value="1"/>
</dbReference>
<dbReference type="GO" id="GO:0006508">
    <property type="term" value="P:proteolysis"/>
    <property type="evidence" value="ECO:0007669"/>
    <property type="project" value="UniProtKB-KW"/>
</dbReference>
<keyword evidence="11 15" id="KW-1133">Transmembrane helix</keyword>
<evidence type="ECO:0000259" key="17">
    <source>
        <dbReference type="Pfam" id="PF03717"/>
    </source>
</evidence>
<dbReference type="GO" id="GO:0005886">
    <property type="term" value="C:plasma membrane"/>
    <property type="evidence" value="ECO:0007669"/>
    <property type="project" value="UniProtKB-SubCell"/>
</dbReference>
<keyword evidence="10" id="KW-0573">Peptidoglycan synthesis</keyword>
<feature type="compositionally biased region" description="Pro residues" evidence="14">
    <location>
        <begin position="676"/>
        <end position="691"/>
    </location>
</feature>
<dbReference type="GO" id="GO:0009002">
    <property type="term" value="F:serine-type D-Ala-D-Ala carboxypeptidase activity"/>
    <property type="evidence" value="ECO:0007669"/>
    <property type="project" value="UniProtKB-EC"/>
</dbReference>
<dbReference type="Gene3D" id="3.90.1310.10">
    <property type="entry name" value="Penicillin-binding protein 2a (Domain 2)"/>
    <property type="match status" value="1"/>
</dbReference>
<evidence type="ECO:0000313" key="19">
    <source>
        <dbReference type="Proteomes" id="UP000317155"/>
    </source>
</evidence>
<dbReference type="GO" id="GO:0008360">
    <property type="term" value="P:regulation of cell shape"/>
    <property type="evidence" value="ECO:0007669"/>
    <property type="project" value="UniProtKB-KW"/>
</dbReference>
<dbReference type="PANTHER" id="PTHR30627:SF2">
    <property type="entry name" value="PEPTIDOGLYCAN D,D-TRANSPEPTIDASE MRDA"/>
    <property type="match status" value="1"/>
</dbReference>
<dbReference type="InterPro" id="IPR017790">
    <property type="entry name" value="Penicillin-binding_protein_2"/>
</dbReference>
<dbReference type="PANTHER" id="PTHR30627">
    <property type="entry name" value="PEPTIDOGLYCAN D,D-TRANSPEPTIDASE"/>
    <property type="match status" value="1"/>
</dbReference>
<dbReference type="GO" id="GO:0009252">
    <property type="term" value="P:peptidoglycan biosynthetic process"/>
    <property type="evidence" value="ECO:0007669"/>
    <property type="project" value="UniProtKB-KW"/>
</dbReference>
<dbReference type="EMBL" id="VJVV01000008">
    <property type="protein sequence ID" value="TRO80323.1"/>
    <property type="molecule type" value="Genomic_DNA"/>
</dbReference>
<keyword evidence="13" id="KW-0961">Cell wall biogenesis/degradation</keyword>
<evidence type="ECO:0000256" key="9">
    <source>
        <dbReference type="ARBA" id="ARBA00022960"/>
    </source>
</evidence>